<protein>
    <submittedName>
        <fullName evidence="2">Uncharacterized protein</fullName>
    </submittedName>
</protein>
<proteinExistence type="predicted"/>
<dbReference type="EMBL" id="VTZN01000130">
    <property type="protein sequence ID" value="KAA1248795.1"/>
    <property type="molecule type" value="Genomic_DNA"/>
</dbReference>
<name>A0A5B1BLP6_MYCSI</name>
<keyword evidence="3" id="KW-1185">Reference proteome</keyword>
<feature type="compositionally biased region" description="Basic and acidic residues" evidence="1">
    <location>
        <begin position="50"/>
        <end position="60"/>
    </location>
</feature>
<evidence type="ECO:0000256" key="1">
    <source>
        <dbReference type="SAM" id="MobiDB-lite"/>
    </source>
</evidence>
<evidence type="ECO:0000313" key="2">
    <source>
        <dbReference type="EMBL" id="KAA1248795.1"/>
    </source>
</evidence>
<sequence>MTDTPTAESLADNADELSTVVESSEEQTDETGHGSDQSEAQEPDTFPRSYVEELRQENGRYRQRAQQADQYAQRLHTELVRATGQLADPTDLPFNADHLDDADKLASAITDLLARKPHLANRRPMGDIGQGAVSGTAANVDLAAILRQQAQ</sequence>
<dbReference type="RefSeq" id="WP_149655340.1">
    <property type="nucleotide sequence ID" value="NZ_VTZN01000130.1"/>
</dbReference>
<accession>A0A5B1BLP6</accession>
<feature type="region of interest" description="Disordered" evidence="1">
    <location>
        <begin position="1"/>
        <end position="69"/>
    </location>
</feature>
<evidence type="ECO:0000313" key="3">
    <source>
        <dbReference type="Proteomes" id="UP000324701"/>
    </source>
</evidence>
<dbReference type="AlphaFoldDB" id="A0A5B1BLP6"/>
<gene>
    <name evidence="2" type="ORF">F0Q45_18610</name>
</gene>
<organism evidence="2 3">
    <name type="scientific">Mycobacterium simiae</name>
    <name type="common">Mycobacterium habana</name>
    <dbReference type="NCBI Taxonomy" id="1784"/>
    <lineage>
        <taxon>Bacteria</taxon>
        <taxon>Bacillati</taxon>
        <taxon>Actinomycetota</taxon>
        <taxon>Actinomycetes</taxon>
        <taxon>Mycobacteriales</taxon>
        <taxon>Mycobacteriaceae</taxon>
        <taxon>Mycobacterium</taxon>
        <taxon>Mycobacterium simiae complex</taxon>
    </lineage>
</organism>
<dbReference type="OrthoDB" id="3831049at2"/>
<dbReference type="Proteomes" id="UP000324701">
    <property type="component" value="Unassembled WGS sequence"/>
</dbReference>
<comment type="caution">
    <text evidence="2">The sequence shown here is derived from an EMBL/GenBank/DDBJ whole genome shotgun (WGS) entry which is preliminary data.</text>
</comment>
<reference evidence="2 3" key="1">
    <citation type="submission" date="2019-09" db="EMBL/GenBank/DDBJ databases">
        <title>Report of infection by Mycobacterium simiae a patient suffering from pulmonary tuberculosis.</title>
        <authorList>
            <person name="Mohanty P.S."/>
            <person name="Bansal A.K."/>
            <person name="Singh H."/>
            <person name="Sharma S."/>
            <person name="Patil S.A."/>
            <person name="Upadhaya P."/>
            <person name="Singh P.K."/>
            <person name="Kumar D."/>
            <person name="Kumar S."/>
            <person name="Singh R.K."/>
            <person name="Chaudhary B."/>
        </authorList>
    </citation>
    <scope>NUCLEOTIDE SEQUENCE [LARGE SCALE GENOMIC DNA]</scope>
    <source>
        <strain evidence="2 3">JAL-560-SIM</strain>
    </source>
</reference>